<name>A0AAV1Z604_9ARAC</name>
<keyword evidence="2" id="KW-1185">Reference proteome</keyword>
<protein>
    <submittedName>
        <fullName evidence="1">Uncharacterized protein</fullName>
    </submittedName>
</protein>
<dbReference type="AlphaFoldDB" id="A0AAV1Z604"/>
<comment type="caution">
    <text evidence="1">The sequence shown here is derived from an EMBL/GenBank/DDBJ whole genome shotgun (WGS) entry which is preliminary data.</text>
</comment>
<dbReference type="Proteomes" id="UP001497382">
    <property type="component" value="Unassembled WGS sequence"/>
</dbReference>
<gene>
    <name evidence="1" type="ORF">LARSCL_LOCUS2729</name>
</gene>
<organism evidence="1 2">
    <name type="scientific">Larinioides sclopetarius</name>
    <dbReference type="NCBI Taxonomy" id="280406"/>
    <lineage>
        <taxon>Eukaryota</taxon>
        <taxon>Metazoa</taxon>
        <taxon>Ecdysozoa</taxon>
        <taxon>Arthropoda</taxon>
        <taxon>Chelicerata</taxon>
        <taxon>Arachnida</taxon>
        <taxon>Araneae</taxon>
        <taxon>Araneomorphae</taxon>
        <taxon>Entelegynae</taxon>
        <taxon>Araneoidea</taxon>
        <taxon>Araneidae</taxon>
        <taxon>Larinioides</taxon>
    </lineage>
</organism>
<reference evidence="1 2" key="1">
    <citation type="submission" date="2024-04" db="EMBL/GenBank/DDBJ databases">
        <authorList>
            <person name="Rising A."/>
            <person name="Reimegard J."/>
            <person name="Sonavane S."/>
            <person name="Akerstrom W."/>
            <person name="Nylinder S."/>
            <person name="Hedman E."/>
            <person name="Kallberg Y."/>
        </authorList>
    </citation>
    <scope>NUCLEOTIDE SEQUENCE [LARGE SCALE GENOMIC DNA]</scope>
</reference>
<sequence>MSSNDDSSSSDMESEEEYDVLLPPHRHRKRFSLIEISTRDFVRKIMIFESRCSVLPSSWEVEFNLWKGSRFENFTISVTLRRIDSGLIPLQGYVLTYLSNFDDKVCPIPYTMEGEVPFFERADSIAQREVIKTFLVNKHYRCLFMNGSETLRYDMLLIKTQFLIIGCCCQKNRKGPVAGVLTSSYFTSTDNKEGAGEFFDVEVDISSRVNQQPVRSTTWVQRRQVCGYSRQRNTKQNLNSRTN</sequence>
<evidence type="ECO:0000313" key="1">
    <source>
        <dbReference type="EMBL" id="CAL1265780.1"/>
    </source>
</evidence>
<proteinExistence type="predicted"/>
<accession>A0AAV1Z604</accession>
<dbReference type="EMBL" id="CAXIEN010000019">
    <property type="protein sequence ID" value="CAL1265780.1"/>
    <property type="molecule type" value="Genomic_DNA"/>
</dbReference>
<evidence type="ECO:0000313" key="2">
    <source>
        <dbReference type="Proteomes" id="UP001497382"/>
    </source>
</evidence>